<feature type="transmembrane region" description="Helical" evidence="1">
    <location>
        <begin position="165"/>
        <end position="188"/>
    </location>
</feature>
<feature type="transmembrane region" description="Helical" evidence="1">
    <location>
        <begin position="279"/>
        <end position="306"/>
    </location>
</feature>
<feature type="chain" id="PRO_5042882435" description="Intimal thickness related receptor IRP domain-containing protein" evidence="2">
    <location>
        <begin position="28"/>
        <end position="486"/>
    </location>
</feature>
<reference evidence="3 4" key="1">
    <citation type="submission" date="2023-11" db="EMBL/GenBank/DDBJ databases">
        <title>Dfirmibasis_genome.</title>
        <authorList>
            <person name="Edelbroek B."/>
            <person name="Kjellin J."/>
            <person name="Jerlstrom-Hultqvist J."/>
            <person name="Soderbom F."/>
        </authorList>
    </citation>
    <scope>NUCLEOTIDE SEQUENCE [LARGE SCALE GENOMIC DNA]</scope>
    <source>
        <strain evidence="3 4">TNS-C-14</strain>
    </source>
</reference>
<proteinExistence type="predicted"/>
<keyword evidence="1" id="KW-0812">Transmembrane</keyword>
<evidence type="ECO:0008006" key="5">
    <source>
        <dbReference type="Google" id="ProtNLM"/>
    </source>
</evidence>
<feature type="transmembrane region" description="Helical" evidence="1">
    <location>
        <begin position="200"/>
        <end position="225"/>
    </location>
</feature>
<feature type="transmembrane region" description="Helical" evidence="1">
    <location>
        <begin position="130"/>
        <end position="153"/>
    </location>
</feature>
<feature type="transmembrane region" description="Helical" evidence="1">
    <location>
        <begin position="327"/>
        <end position="343"/>
    </location>
</feature>
<accession>A0AAN7TZ98</accession>
<keyword evidence="1" id="KW-1133">Transmembrane helix</keyword>
<keyword evidence="4" id="KW-1185">Reference proteome</keyword>
<feature type="transmembrane region" description="Helical" evidence="1">
    <location>
        <begin position="246"/>
        <end position="267"/>
    </location>
</feature>
<evidence type="ECO:0000256" key="1">
    <source>
        <dbReference type="SAM" id="Phobius"/>
    </source>
</evidence>
<dbReference type="Proteomes" id="UP001344447">
    <property type="component" value="Unassembled WGS sequence"/>
</dbReference>
<evidence type="ECO:0000256" key="2">
    <source>
        <dbReference type="SAM" id="SignalP"/>
    </source>
</evidence>
<keyword evidence="2" id="KW-0732">Signal</keyword>
<sequence length="486" mass="53733">MNIRNSLILIISTVLVVMSSLSICSNASSPNCVGAPSGQVYLFTSWDFQGDRYVYNITQGVTTLPDSFKLNVQSFASGSDVCFATCNPLETYQITAGQSHRNYGALENFGKRMELILPGSGGILPGESYLLGWGFISTLSSALIIWRTIYNVFFNRKKVKKAREAIHIVMSCFMILVATSFFITSQLIDNDGPPLSLIKGLVGIFILLNFFIPLLIFSILSLFLNYWIGISTDVRMNGRIFNRKTLALYVGFTSPLGIIALLNIIALNRVFDFKVTESIYLLAFYVPNALSLLLSIILITSIIILLNNTRKIESTHKMKTIRLLLKYLLVSVTIGLFSLLNIIDKAKYHFILPYEFHLVFLVIICNLIAFVINNDTKYLDPILDLIDKHIIKLNRSNSSSTSGSGEINSSVSLGSIKSSQKTHSKKTHLSSSLDNNANSLNEIVIEIPLSPSIPSNSGNLGNSSSNININNSLNNIKNGANIDQEK</sequence>
<comment type="caution">
    <text evidence="3">The sequence shown here is derived from an EMBL/GenBank/DDBJ whole genome shotgun (WGS) entry which is preliminary data.</text>
</comment>
<feature type="signal peptide" evidence="2">
    <location>
        <begin position="1"/>
        <end position="27"/>
    </location>
</feature>
<gene>
    <name evidence="3" type="ORF">RB653_008144</name>
</gene>
<keyword evidence="1" id="KW-0472">Membrane</keyword>
<evidence type="ECO:0000313" key="3">
    <source>
        <dbReference type="EMBL" id="KAK5578473.1"/>
    </source>
</evidence>
<organism evidence="3 4">
    <name type="scientific">Dictyostelium firmibasis</name>
    <dbReference type="NCBI Taxonomy" id="79012"/>
    <lineage>
        <taxon>Eukaryota</taxon>
        <taxon>Amoebozoa</taxon>
        <taxon>Evosea</taxon>
        <taxon>Eumycetozoa</taxon>
        <taxon>Dictyostelia</taxon>
        <taxon>Dictyosteliales</taxon>
        <taxon>Dictyosteliaceae</taxon>
        <taxon>Dictyostelium</taxon>
    </lineage>
</organism>
<protein>
    <recommendedName>
        <fullName evidence="5">Intimal thickness related receptor IRP domain-containing protein</fullName>
    </recommendedName>
</protein>
<dbReference type="EMBL" id="JAVFKY010000003">
    <property type="protein sequence ID" value="KAK5578473.1"/>
    <property type="molecule type" value="Genomic_DNA"/>
</dbReference>
<feature type="transmembrane region" description="Helical" evidence="1">
    <location>
        <begin position="355"/>
        <end position="372"/>
    </location>
</feature>
<name>A0AAN7TZ98_9MYCE</name>
<evidence type="ECO:0000313" key="4">
    <source>
        <dbReference type="Proteomes" id="UP001344447"/>
    </source>
</evidence>
<dbReference type="AlphaFoldDB" id="A0AAN7TZ98"/>